<gene>
    <name evidence="1" type="ORF">LS77_008325</name>
</gene>
<dbReference type="AlphaFoldDB" id="A0A6D2CAF2"/>
<evidence type="ECO:0000313" key="1">
    <source>
        <dbReference type="EMBL" id="TLE03716.1"/>
    </source>
</evidence>
<protein>
    <submittedName>
        <fullName evidence="1">Uncharacterized protein</fullName>
    </submittedName>
</protein>
<sequence length="144" mass="16264">MFIDNKKELAEAIQALAESLNANADYIEIEGDIGEDIARIKKLGSVFWGFGMTLISSVVEKIIKKDSMQVNDSMIVELERRLGREAINTAILLALSVNDVSILKKLKAYNLEKLDNKVILKKINDYFRVLLSNYITLSHFTKSI</sequence>
<proteinExistence type="predicted"/>
<comment type="caution">
    <text evidence="1">The sequence shown here is derived from an EMBL/GenBank/DDBJ whole genome shotgun (WGS) entry which is preliminary data.</text>
</comment>
<dbReference type="EMBL" id="JRPH02000026">
    <property type="protein sequence ID" value="TLE03716.1"/>
    <property type="molecule type" value="Genomic_DNA"/>
</dbReference>
<name>A0A6D2CAF2_9HELI</name>
<organism evidence="1 2">
    <name type="scientific">Helicobacter bilis</name>
    <dbReference type="NCBI Taxonomy" id="37372"/>
    <lineage>
        <taxon>Bacteria</taxon>
        <taxon>Pseudomonadati</taxon>
        <taxon>Campylobacterota</taxon>
        <taxon>Epsilonproteobacteria</taxon>
        <taxon>Campylobacterales</taxon>
        <taxon>Helicobacteraceae</taxon>
        <taxon>Helicobacter</taxon>
    </lineage>
</organism>
<dbReference type="GeneID" id="60656736"/>
<reference evidence="1 2" key="1">
    <citation type="journal article" date="2014" name="Genome Announc.">
        <title>Draft genome sequences of eight enterohepatic helicobacter species isolated from both laboratory and wild rodents.</title>
        <authorList>
            <person name="Sheh A."/>
            <person name="Shen Z."/>
            <person name="Fox J.G."/>
        </authorList>
    </citation>
    <scope>NUCLEOTIDE SEQUENCE [LARGE SCALE GENOMIC DNA]</scope>
    <source>
        <strain evidence="1 2">Missouri</strain>
    </source>
</reference>
<evidence type="ECO:0000313" key="2">
    <source>
        <dbReference type="Proteomes" id="UP000029870"/>
    </source>
</evidence>
<dbReference type="Proteomes" id="UP000029870">
    <property type="component" value="Unassembled WGS sequence"/>
</dbReference>
<dbReference type="RefSeq" id="WP_004087051.1">
    <property type="nucleotide sequence ID" value="NZ_CAOUIW010000051.1"/>
</dbReference>
<accession>A0A6D2CAF2</accession>